<sequence>MVELKIEELCMENKQLDVTSSSSFSEGSFSFAIKFPSFYSPGSALVKQEEDAASNKKAKKRDVVGLQEQEVGPSIANSFSVYETLRSSWQIQRSQDSTILMSLACRSFSDIASSTGCGNFADGNFSCSTKISVLDWVVGVPWESELLDSTAEESWEESSSGDDANGFNSESNASNPVFPENSEISGFIKTLENFPDIEAISYTEKIQILAVIDLLAEISDLCSASPYASLDEPGR</sequence>
<feature type="compositionally biased region" description="Acidic residues" evidence="1">
    <location>
        <begin position="150"/>
        <end position="160"/>
    </location>
</feature>
<dbReference type="OrthoDB" id="2002476at2759"/>
<dbReference type="AlphaFoldDB" id="A0A7J7LTH4"/>
<comment type="caution">
    <text evidence="2">The sequence shown here is derived from an EMBL/GenBank/DDBJ whole genome shotgun (WGS) entry which is preliminary data.</text>
</comment>
<evidence type="ECO:0000256" key="1">
    <source>
        <dbReference type="SAM" id="MobiDB-lite"/>
    </source>
</evidence>
<dbReference type="Proteomes" id="UP000541444">
    <property type="component" value="Unassembled WGS sequence"/>
</dbReference>
<organism evidence="2 3">
    <name type="scientific">Kingdonia uniflora</name>
    <dbReference type="NCBI Taxonomy" id="39325"/>
    <lineage>
        <taxon>Eukaryota</taxon>
        <taxon>Viridiplantae</taxon>
        <taxon>Streptophyta</taxon>
        <taxon>Embryophyta</taxon>
        <taxon>Tracheophyta</taxon>
        <taxon>Spermatophyta</taxon>
        <taxon>Magnoliopsida</taxon>
        <taxon>Ranunculales</taxon>
        <taxon>Circaeasteraceae</taxon>
        <taxon>Kingdonia</taxon>
    </lineage>
</organism>
<evidence type="ECO:0000313" key="2">
    <source>
        <dbReference type="EMBL" id="KAF6145858.1"/>
    </source>
</evidence>
<dbReference type="EMBL" id="JACGCM010002027">
    <property type="protein sequence ID" value="KAF6145858.1"/>
    <property type="molecule type" value="Genomic_DNA"/>
</dbReference>
<feature type="non-terminal residue" evidence="2">
    <location>
        <position position="1"/>
    </location>
</feature>
<accession>A0A7J7LTH4</accession>
<name>A0A7J7LTH4_9MAGN</name>
<gene>
    <name evidence="2" type="ORF">GIB67_028853</name>
</gene>
<evidence type="ECO:0000313" key="3">
    <source>
        <dbReference type="Proteomes" id="UP000541444"/>
    </source>
</evidence>
<feature type="region of interest" description="Disordered" evidence="1">
    <location>
        <begin position="149"/>
        <end position="178"/>
    </location>
</feature>
<proteinExistence type="predicted"/>
<reference evidence="2 3" key="1">
    <citation type="journal article" date="2020" name="IScience">
        <title>Genome Sequencing of the Endangered Kingdonia uniflora (Circaeasteraceae, Ranunculales) Reveals Potential Mechanisms of Evolutionary Specialization.</title>
        <authorList>
            <person name="Sun Y."/>
            <person name="Deng T."/>
            <person name="Zhang A."/>
            <person name="Moore M.J."/>
            <person name="Landis J.B."/>
            <person name="Lin N."/>
            <person name="Zhang H."/>
            <person name="Zhang X."/>
            <person name="Huang J."/>
            <person name="Zhang X."/>
            <person name="Sun H."/>
            <person name="Wang H."/>
        </authorList>
    </citation>
    <scope>NUCLEOTIDE SEQUENCE [LARGE SCALE GENOMIC DNA]</scope>
    <source>
        <strain evidence="2">TB1705</strain>
        <tissue evidence="2">Leaf</tissue>
    </source>
</reference>
<feature type="compositionally biased region" description="Polar residues" evidence="1">
    <location>
        <begin position="166"/>
        <end position="175"/>
    </location>
</feature>
<keyword evidence="3" id="KW-1185">Reference proteome</keyword>
<protein>
    <submittedName>
        <fullName evidence="2">Uncharacterized protein</fullName>
    </submittedName>
</protein>